<dbReference type="GO" id="GO:0046983">
    <property type="term" value="F:protein dimerization activity"/>
    <property type="evidence" value="ECO:0007669"/>
    <property type="project" value="InterPro"/>
</dbReference>
<evidence type="ECO:0000256" key="3">
    <source>
        <dbReference type="ARBA" id="ARBA00022771"/>
    </source>
</evidence>
<feature type="domain" description="HAT C-terminal dimerisation" evidence="7">
    <location>
        <begin position="33"/>
        <end position="109"/>
    </location>
</feature>
<dbReference type="SUPFAM" id="SSF53098">
    <property type="entry name" value="Ribonuclease H-like"/>
    <property type="match status" value="1"/>
</dbReference>
<dbReference type="Pfam" id="PF05699">
    <property type="entry name" value="Dimer_Tnp_hAT"/>
    <property type="match status" value="1"/>
</dbReference>
<accession>M7BMU2</accession>
<dbReference type="PANTHER" id="PTHR46481:SF10">
    <property type="entry name" value="ZINC FINGER BED DOMAIN-CONTAINING PROTEIN 39"/>
    <property type="match status" value="1"/>
</dbReference>
<dbReference type="InterPro" id="IPR052035">
    <property type="entry name" value="ZnF_BED_domain_contain"/>
</dbReference>
<sequence length="112" mass="12534">MLSEVLKEQHSDAETTERKSPKKKINLLLVACYQAEAVISMDACPLELWLKHERTNESLAHLACKYLVMLATTVQCESLFSLSGDIVNKKRGALSSANVNKVICLSDWLIKK</sequence>
<dbReference type="GO" id="GO:0005634">
    <property type="term" value="C:nucleus"/>
    <property type="evidence" value="ECO:0007669"/>
    <property type="project" value="UniProtKB-SubCell"/>
</dbReference>
<evidence type="ECO:0000256" key="4">
    <source>
        <dbReference type="ARBA" id="ARBA00022833"/>
    </source>
</evidence>
<dbReference type="Proteomes" id="UP000031443">
    <property type="component" value="Unassembled WGS sequence"/>
</dbReference>
<keyword evidence="4" id="KW-0862">Zinc</keyword>
<evidence type="ECO:0000313" key="8">
    <source>
        <dbReference type="EMBL" id="EMP38559.1"/>
    </source>
</evidence>
<keyword evidence="5" id="KW-0539">Nucleus</keyword>
<dbReference type="EMBL" id="KB519249">
    <property type="protein sequence ID" value="EMP38559.1"/>
    <property type="molecule type" value="Genomic_DNA"/>
</dbReference>
<dbReference type="InterPro" id="IPR008906">
    <property type="entry name" value="HATC_C_dom"/>
</dbReference>
<evidence type="ECO:0000256" key="1">
    <source>
        <dbReference type="ARBA" id="ARBA00004123"/>
    </source>
</evidence>
<dbReference type="PANTHER" id="PTHR46481">
    <property type="entry name" value="ZINC FINGER BED DOMAIN-CONTAINING PROTEIN 4"/>
    <property type="match status" value="1"/>
</dbReference>
<dbReference type="GO" id="GO:0008270">
    <property type="term" value="F:zinc ion binding"/>
    <property type="evidence" value="ECO:0007669"/>
    <property type="project" value="UniProtKB-KW"/>
</dbReference>
<protein>
    <recommendedName>
        <fullName evidence="7">HAT C-terminal dimerisation domain-containing protein</fullName>
    </recommendedName>
</protein>
<proteinExistence type="predicted"/>
<evidence type="ECO:0000256" key="6">
    <source>
        <dbReference type="SAM" id="MobiDB-lite"/>
    </source>
</evidence>
<feature type="region of interest" description="Disordered" evidence="6">
    <location>
        <begin position="1"/>
        <end position="21"/>
    </location>
</feature>
<keyword evidence="3" id="KW-0863">Zinc-finger</keyword>
<reference evidence="9" key="1">
    <citation type="journal article" date="2013" name="Nat. Genet.">
        <title>The draft genomes of soft-shell turtle and green sea turtle yield insights into the development and evolution of the turtle-specific body plan.</title>
        <authorList>
            <person name="Wang Z."/>
            <person name="Pascual-Anaya J."/>
            <person name="Zadissa A."/>
            <person name="Li W."/>
            <person name="Niimura Y."/>
            <person name="Huang Z."/>
            <person name="Li C."/>
            <person name="White S."/>
            <person name="Xiong Z."/>
            <person name="Fang D."/>
            <person name="Wang B."/>
            <person name="Ming Y."/>
            <person name="Chen Y."/>
            <person name="Zheng Y."/>
            <person name="Kuraku S."/>
            <person name="Pignatelli M."/>
            <person name="Herrero J."/>
            <person name="Beal K."/>
            <person name="Nozawa M."/>
            <person name="Li Q."/>
            <person name="Wang J."/>
            <person name="Zhang H."/>
            <person name="Yu L."/>
            <person name="Shigenobu S."/>
            <person name="Wang J."/>
            <person name="Liu J."/>
            <person name="Flicek P."/>
            <person name="Searle S."/>
            <person name="Wang J."/>
            <person name="Kuratani S."/>
            <person name="Yin Y."/>
            <person name="Aken B."/>
            <person name="Zhang G."/>
            <person name="Irie N."/>
        </authorList>
    </citation>
    <scope>NUCLEOTIDE SEQUENCE [LARGE SCALE GENOMIC DNA]</scope>
</reference>
<evidence type="ECO:0000259" key="7">
    <source>
        <dbReference type="Pfam" id="PF05699"/>
    </source>
</evidence>
<keyword evidence="2" id="KW-0479">Metal-binding</keyword>
<gene>
    <name evidence="8" type="ORF">UY3_04234</name>
</gene>
<evidence type="ECO:0000313" key="9">
    <source>
        <dbReference type="Proteomes" id="UP000031443"/>
    </source>
</evidence>
<dbReference type="InterPro" id="IPR012337">
    <property type="entry name" value="RNaseH-like_sf"/>
</dbReference>
<evidence type="ECO:0000256" key="2">
    <source>
        <dbReference type="ARBA" id="ARBA00022723"/>
    </source>
</evidence>
<name>M7BMU2_CHEMY</name>
<feature type="compositionally biased region" description="Basic and acidic residues" evidence="6">
    <location>
        <begin position="1"/>
        <end position="19"/>
    </location>
</feature>
<organism evidence="8 9">
    <name type="scientific">Chelonia mydas</name>
    <name type="common">Green sea-turtle</name>
    <name type="synonym">Chelonia agassizi</name>
    <dbReference type="NCBI Taxonomy" id="8469"/>
    <lineage>
        <taxon>Eukaryota</taxon>
        <taxon>Metazoa</taxon>
        <taxon>Chordata</taxon>
        <taxon>Craniata</taxon>
        <taxon>Vertebrata</taxon>
        <taxon>Euteleostomi</taxon>
        <taxon>Archelosauria</taxon>
        <taxon>Testudinata</taxon>
        <taxon>Testudines</taxon>
        <taxon>Cryptodira</taxon>
        <taxon>Durocryptodira</taxon>
        <taxon>Americhelydia</taxon>
        <taxon>Chelonioidea</taxon>
        <taxon>Cheloniidae</taxon>
        <taxon>Chelonia</taxon>
    </lineage>
</organism>
<keyword evidence="9" id="KW-1185">Reference proteome</keyword>
<dbReference type="AlphaFoldDB" id="M7BMU2"/>
<comment type="subcellular location">
    <subcellularLocation>
        <location evidence="1">Nucleus</location>
    </subcellularLocation>
</comment>
<evidence type="ECO:0000256" key="5">
    <source>
        <dbReference type="ARBA" id="ARBA00023242"/>
    </source>
</evidence>